<dbReference type="AlphaFoldDB" id="A0A3Q3B199"/>
<name>A0A3Q3B199_KRYMA</name>
<accession>A0A3Q3B199</accession>
<proteinExistence type="predicted"/>
<feature type="transmembrane region" description="Helical" evidence="1">
    <location>
        <begin position="9"/>
        <end position="29"/>
    </location>
</feature>
<keyword evidence="1" id="KW-1133">Transmembrane helix</keyword>
<evidence type="ECO:0000313" key="3">
    <source>
        <dbReference type="Proteomes" id="UP000264800"/>
    </source>
</evidence>
<dbReference type="STRING" id="37003.ENSKMAP00000023248"/>
<dbReference type="Ensembl" id="ENSKMAT00000023543.1">
    <property type="protein sequence ID" value="ENSKMAP00000023248.1"/>
    <property type="gene ID" value="ENSKMAG00000017254.1"/>
</dbReference>
<feature type="transmembrane region" description="Helical" evidence="1">
    <location>
        <begin position="41"/>
        <end position="61"/>
    </location>
</feature>
<sequence>MNQFFHSSLVFVSFNPLDFFFLVLCSFSSDSVSCYRIDPAVIAGIIAADLVLTLIIVVLTYKCASSQRQKIDDGTETLPFFKKYISC</sequence>
<reference evidence="2" key="1">
    <citation type="submission" date="2025-08" db="UniProtKB">
        <authorList>
            <consortium name="Ensembl"/>
        </authorList>
    </citation>
    <scope>IDENTIFICATION</scope>
</reference>
<keyword evidence="1" id="KW-0812">Transmembrane</keyword>
<dbReference type="GeneTree" id="ENSGT00670000099472"/>
<organism evidence="2 3">
    <name type="scientific">Kryptolebias marmoratus</name>
    <name type="common">Mangrove killifish</name>
    <name type="synonym">Rivulus marmoratus</name>
    <dbReference type="NCBI Taxonomy" id="37003"/>
    <lineage>
        <taxon>Eukaryota</taxon>
        <taxon>Metazoa</taxon>
        <taxon>Chordata</taxon>
        <taxon>Craniata</taxon>
        <taxon>Vertebrata</taxon>
        <taxon>Euteleostomi</taxon>
        <taxon>Actinopterygii</taxon>
        <taxon>Neopterygii</taxon>
        <taxon>Teleostei</taxon>
        <taxon>Neoteleostei</taxon>
        <taxon>Acanthomorphata</taxon>
        <taxon>Ovalentaria</taxon>
        <taxon>Atherinomorphae</taxon>
        <taxon>Cyprinodontiformes</taxon>
        <taxon>Rivulidae</taxon>
        <taxon>Kryptolebias</taxon>
    </lineage>
</organism>
<keyword evidence="3" id="KW-1185">Reference proteome</keyword>
<reference evidence="2" key="2">
    <citation type="submission" date="2025-09" db="UniProtKB">
        <authorList>
            <consortium name="Ensembl"/>
        </authorList>
    </citation>
    <scope>IDENTIFICATION</scope>
</reference>
<keyword evidence="1" id="KW-0472">Membrane</keyword>
<dbReference type="Proteomes" id="UP000264800">
    <property type="component" value="Unplaced"/>
</dbReference>
<protein>
    <submittedName>
        <fullName evidence="2">Uncharacterized protein</fullName>
    </submittedName>
</protein>
<evidence type="ECO:0000313" key="2">
    <source>
        <dbReference type="Ensembl" id="ENSKMAP00000023248.1"/>
    </source>
</evidence>
<evidence type="ECO:0000256" key="1">
    <source>
        <dbReference type="SAM" id="Phobius"/>
    </source>
</evidence>